<dbReference type="PANTHER" id="PTHR37292:SF2">
    <property type="entry name" value="DUF262 DOMAIN-CONTAINING PROTEIN"/>
    <property type="match status" value="1"/>
</dbReference>
<name>A0A926WLK0_9NOST</name>
<keyword evidence="3" id="KW-1185">Reference proteome</keyword>
<feature type="domain" description="GmrSD restriction endonucleases N-terminal" evidence="1">
    <location>
        <begin position="11"/>
        <end position="216"/>
    </location>
</feature>
<comment type="caution">
    <text evidence="2">The sequence shown here is derived from an EMBL/GenBank/DDBJ whole genome shotgun (WGS) entry which is preliminary data.</text>
</comment>
<organism evidence="2 3">
    <name type="scientific">Anabaena sphaerica FACHB-251</name>
    <dbReference type="NCBI Taxonomy" id="2692883"/>
    <lineage>
        <taxon>Bacteria</taxon>
        <taxon>Bacillati</taxon>
        <taxon>Cyanobacteriota</taxon>
        <taxon>Cyanophyceae</taxon>
        <taxon>Nostocales</taxon>
        <taxon>Nostocaceae</taxon>
        <taxon>Anabaena</taxon>
    </lineage>
</organism>
<dbReference type="Pfam" id="PF03235">
    <property type="entry name" value="GmrSD_N"/>
    <property type="match status" value="1"/>
</dbReference>
<dbReference type="AlphaFoldDB" id="A0A926WLK0"/>
<dbReference type="Proteomes" id="UP000662185">
    <property type="component" value="Unassembled WGS sequence"/>
</dbReference>
<dbReference type="RefSeq" id="WP_190564814.1">
    <property type="nucleotide sequence ID" value="NZ_JACJQU010000028.1"/>
</dbReference>
<protein>
    <submittedName>
        <fullName evidence="2">DUF262 domain-containing protein</fullName>
    </submittedName>
</protein>
<accession>A0A926WLK0</accession>
<proteinExistence type="predicted"/>
<dbReference type="InterPro" id="IPR004919">
    <property type="entry name" value="GmrSD_N"/>
</dbReference>
<dbReference type="EMBL" id="JACJQU010000028">
    <property type="protein sequence ID" value="MBD2296694.1"/>
    <property type="molecule type" value="Genomic_DNA"/>
</dbReference>
<evidence type="ECO:0000313" key="3">
    <source>
        <dbReference type="Proteomes" id="UP000662185"/>
    </source>
</evidence>
<evidence type="ECO:0000313" key="2">
    <source>
        <dbReference type="EMBL" id="MBD2296694.1"/>
    </source>
</evidence>
<reference evidence="3" key="1">
    <citation type="journal article" date="2020" name="ISME J.">
        <title>Comparative genomics reveals insights into cyanobacterial evolution and habitat adaptation.</title>
        <authorList>
            <person name="Chen M.Y."/>
            <person name="Teng W.K."/>
            <person name="Zhao L."/>
            <person name="Hu C.X."/>
            <person name="Zhou Y.K."/>
            <person name="Han B.P."/>
            <person name="Song L.R."/>
            <person name="Shu W.S."/>
        </authorList>
    </citation>
    <scope>NUCLEOTIDE SEQUENCE [LARGE SCALE GENOMIC DNA]</scope>
    <source>
        <strain evidence="3">FACHB-251</strain>
    </source>
</reference>
<evidence type="ECO:0000259" key="1">
    <source>
        <dbReference type="Pfam" id="PF03235"/>
    </source>
</evidence>
<dbReference type="PANTHER" id="PTHR37292">
    <property type="entry name" value="VNG6097C"/>
    <property type="match status" value="1"/>
</dbReference>
<sequence length="535" mass="62558">MEYQSYSIRQLLDLVSNGSIRIPAFQRGFVWDMDRVAYLMDSIYKRYPFGSLLFWRTKSKLATERKLGAFDLPNPKEDYPIDYVLDGQQRLTSIFSVFQTELNPTQENDWTGIYFDLDAEEDAQESQFYALRDEEVIAGKHFSLSVLFDSVKYRDATEKFTKEQIRRLDTLQEKFKEVSIPAQILKTEDRAIVAIVFERVNRLGMKLDTLQLLSAWTWNEDFDLLEKFRNLKEELEEFGFSEVGEDCDLILRCTAAILKNQTTPESLLELSGQEIRAAFPKVRNGIFGAIDFMRKQLKITTLKNLPYPSLIIPLSAFFAEPDGKEVSYNFKVNNQLNKWFWRSCFTNRYSIQTRKFIISDIKEVIKLKNGEDSSFGEIECEIDKDFFINNRFRFDNINTKTFVLLLANNDPKSFISGQDIDLDKVLQKYNRTEFHHIYPKAYLKSKFEDSFINCLANFCFLNSSENKKISAKKPSEYVKMMPKGKSLEYILDSALCPSNTFEDNFNAFINERVELLFAFAKKLIQDENIEQLTLF</sequence>
<gene>
    <name evidence="2" type="ORF">H6G06_25225</name>
</gene>